<dbReference type="Pfam" id="PF13358">
    <property type="entry name" value="DDE_3"/>
    <property type="match status" value="1"/>
</dbReference>
<dbReference type="Proteomes" id="UP001156905">
    <property type="component" value="Unassembled WGS sequence"/>
</dbReference>
<comment type="caution">
    <text evidence="2">The sequence shown here is derived from an EMBL/GenBank/DDBJ whole genome shotgun (WGS) entry which is preliminary data.</text>
</comment>
<gene>
    <name evidence="2" type="ORF">GCM10007857_69950</name>
</gene>
<dbReference type="EMBL" id="BSOW01000032">
    <property type="protein sequence ID" value="GLR90281.1"/>
    <property type="molecule type" value="Genomic_DNA"/>
</dbReference>
<keyword evidence="3" id="KW-1185">Reference proteome</keyword>
<evidence type="ECO:0000313" key="3">
    <source>
        <dbReference type="Proteomes" id="UP001156905"/>
    </source>
</evidence>
<proteinExistence type="predicted"/>
<dbReference type="RefSeq" id="WP_284273079.1">
    <property type="nucleotide sequence ID" value="NZ_BSOW01000032.1"/>
</dbReference>
<dbReference type="InterPro" id="IPR038717">
    <property type="entry name" value="Tc1-like_DDE_dom"/>
</dbReference>
<sequence>MAGIDLLTGKVHALVKDRHRSREFIELLRLIDAAYPPNTAIKLILDNHSAHISRETRAWLANRPSGRFELTFTRKHGSWLNLIEGFFSKFARSVLRHIRVASKHELKERIMAGIDDVNPHPVIHTWSYKLAEVA</sequence>
<protein>
    <recommendedName>
        <fullName evidence="1">Tc1-like transposase DDE domain-containing protein</fullName>
    </recommendedName>
</protein>
<evidence type="ECO:0000313" key="2">
    <source>
        <dbReference type="EMBL" id="GLR90281.1"/>
    </source>
</evidence>
<dbReference type="InterPro" id="IPR036397">
    <property type="entry name" value="RNaseH_sf"/>
</dbReference>
<dbReference type="Gene3D" id="3.30.420.10">
    <property type="entry name" value="Ribonuclease H-like superfamily/Ribonuclease H"/>
    <property type="match status" value="1"/>
</dbReference>
<name>A0ABQ6B8T3_9BRAD</name>
<evidence type="ECO:0000259" key="1">
    <source>
        <dbReference type="Pfam" id="PF13358"/>
    </source>
</evidence>
<feature type="domain" description="Tc1-like transposase DDE" evidence="1">
    <location>
        <begin position="2"/>
        <end position="107"/>
    </location>
</feature>
<accession>A0ABQ6B8T3</accession>
<organism evidence="2 3">
    <name type="scientific">Bradyrhizobium iriomotense</name>
    <dbReference type="NCBI Taxonomy" id="441950"/>
    <lineage>
        <taxon>Bacteria</taxon>
        <taxon>Pseudomonadati</taxon>
        <taxon>Pseudomonadota</taxon>
        <taxon>Alphaproteobacteria</taxon>
        <taxon>Hyphomicrobiales</taxon>
        <taxon>Nitrobacteraceae</taxon>
        <taxon>Bradyrhizobium</taxon>
    </lineage>
</organism>
<reference evidence="3" key="1">
    <citation type="journal article" date="2019" name="Int. J. Syst. Evol. Microbiol.">
        <title>The Global Catalogue of Microorganisms (GCM) 10K type strain sequencing project: providing services to taxonomists for standard genome sequencing and annotation.</title>
        <authorList>
            <consortium name="The Broad Institute Genomics Platform"/>
            <consortium name="The Broad Institute Genome Sequencing Center for Infectious Disease"/>
            <person name="Wu L."/>
            <person name="Ma J."/>
        </authorList>
    </citation>
    <scope>NUCLEOTIDE SEQUENCE [LARGE SCALE GENOMIC DNA]</scope>
    <source>
        <strain evidence="3">NBRC 102520</strain>
    </source>
</reference>